<keyword evidence="8" id="KW-1185">Reference proteome</keyword>
<keyword evidence="5" id="KW-0012">Acyltransferase</keyword>
<comment type="catalytic activity">
    <reaction evidence="6">
        <text>L-threonylcarbamoyladenylate + adenosine(37) in tRNA = N(6)-L-threonylcarbamoyladenosine(37) in tRNA + AMP + H(+)</text>
        <dbReference type="Rhea" id="RHEA:37059"/>
        <dbReference type="Rhea" id="RHEA-COMP:10162"/>
        <dbReference type="Rhea" id="RHEA-COMP:10163"/>
        <dbReference type="ChEBI" id="CHEBI:15378"/>
        <dbReference type="ChEBI" id="CHEBI:73682"/>
        <dbReference type="ChEBI" id="CHEBI:74411"/>
        <dbReference type="ChEBI" id="CHEBI:74418"/>
        <dbReference type="ChEBI" id="CHEBI:456215"/>
        <dbReference type="EC" id="2.3.1.234"/>
    </reaction>
</comment>
<reference evidence="9" key="1">
    <citation type="submission" date="2017-02" db="UniProtKB">
        <authorList>
            <consortium name="WormBaseParasite"/>
        </authorList>
    </citation>
    <scope>IDENTIFICATION</scope>
</reference>
<evidence type="ECO:0000256" key="1">
    <source>
        <dbReference type="ARBA" id="ARBA00012156"/>
    </source>
</evidence>
<dbReference type="GO" id="GO:0008033">
    <property type="term" value="P:tRNA processing"/>
    <property type="evidence" value="ECO:0007669"/>
    <property type="project" value="UniProtKB-KW"/>
</dbReference>
<proteinExistence type="predicted"/>
<evidence type="ECO:0000256" key="5">
    <source>
        <dbReference type="ARBA" id="ARBA00023315"/>
    </source>
</evidence>
<dbReference type="SUPFAM" id="SSF53067">
    <property type="entry name" value="Actin-like ATPase domain"/>
    <property type="match status" value="2"/>
</dbReference>
<keyword evidence="2" id="KW-0808">Transferase</keyword>
<dbReference type="WBParaSite" id="EEL_0000439701-mRNA-1">
    <property type="protein sequence ID" value="EEL_0000439701-mRNA-1"/>
    <property type="gene ID" value="EEL_0000439701"/>
</dbReference>
<dbReference type="STRING" id="1147741.A0A0R3RRM0"/>
<organism evidence="8 9">
    <name type="scientific">Elaeophora elaphi</name>
    <dbReference type="NCBI Taxonomy" id="1147741"/>
    <lineage>
        <taxon>Eukaryota</taxon>
        <taxon>Metazoa</taxon>
        <taxon>Ecdysozoa</taxon>
        <taxon>Nematoda</taxon>
        <taxon>Chromadorea</taxon>
        <taxon>Rhabditida</taxon>
        <taxon>Spirurina</taxon>
        <taxon>Spiruromorpha</taxon>
        <taxon>Filarioidea</taxon>
        <taxon>Onchocercidae</taxon>
        <taxon>Elaeophora</taxon>
    </lineage>
</organism>
<dbReference type="GO" id="GO:0061711">
    <property type="term" value="F:tRNA N(6)-L-threonylcarbamoyladenine synthase activity"/>
    <property type="evidence" value="ECO:0007669"/>
    <property type="project" value="UniProtKB-EC"/>
</dbReference>
<accession>A0A0R3RRM0</accession>
<dbReference type="PANTHER" id="PTHR11735">
    <property type="entry name" value="TRNA N6-ADENOSINE THREONYLCARBAMOYLTRANSFERASE"/>
    <property type="match status" value="1"/>
</dbReference>
<evidence type="ECO:0000256" key="4">
    <source>
        <dbReference type="ARBA" id="ARBA00022723"/>
    </source>
</evidence>
<dbReference type="InterPro" id="IPR017861">
    <property type="entry name" value="KAE1/TsaD"/>
</dbReference>
<keyword evidence="4" id="KW-0479">Metal-binding</keyword>
<feature type="domain" description="Gcp-like" evidence="7">
    <location>
        <begin position="27"/>
        <end position="267"/>
    </location>
</feature>
<keyword evidence="3" id="KW-0819">tRNA processing</keyword>
<dbReference type="Pfam" id="PF00814">
    <property type="entry name" value="TsaD"/>
    <property type="match status" value="1"/>
</dbReference>
<dbReference type="EC" id="2.3.1.234" evidence="1"/>
<dbReference type="GO" id="GO:0005739">
    <property type="term" value="C:mitochondrion"/>
    <property type="evidence" value="ECO:0007669"/>
    <property type="project" value="TreeGrafter"/>
</dbReference>
<name>A0A0R3RRM0_9BILA</name>
<dbReference type="GO" id="GO:0046872">
    <property type="term" value="F:metal ion binding"/>
    <property type="evidence" value="ECO:0007669"/>
    <property type="project" value="UniProtKB-KW"/>
</dbReference>
<dbReference type="Proteomes" id="UP000050640">
    <property type="component" value="Unplaced"/>
</dbReference>
<evidence type="ECO:0000256" key="6">
    <source>
        <dbReference type="ARBA" id="ARBA00048117"/>
    </source>
</evidence>
<dbReference type="InterPro" id="IPR000905">
    <property type="entry name" value="Gcp-like_dom"/>
</dbReference>
<dbReference type="PRINTS" id="PR00789">
    <property type="entry name" value="OSIALOPTASE"/>
</dbReference>
<sequence length="342" mass="37383">MKGTLVRVLGKVSCDDTAVCIMNSNREILSSRRYANRELQKRLGGICPAVAADQHRSYIDSFVDGCLNESRLRLCSLDGVAVTTRPGLVISLRVGVEKAVSLARKGCIPIIPVHHMQAHATVATLMKRVSYPYVSVLISGGHSIIAVTNGPDDFEILLTSACGSPGECMDKISRALNFEEPELLGLHPGAAMETVASRSSVGGCNRYSIDVNRFVKMALHFNFSWIKSTYLVMISRQRDLNVPDFCASVQHSIAKYIAKKLDQCLQYLNDSDKTNCIITQLQIPPANRAPSIISPEKIPASIFVSSRSPIGVDISPHLRKYLGMPCETPVEAAEKRHTSLTS</sequence>
<evidence type="ECO:0000313" key="8">
    <source>
        <dbReference type="Proteomes" id="UP000050640"/>
    </source>
</evidence>
<evidence type="ECO:0000256" key="3">
    <source>
        <dbReference type="ARBA" id="ARBA00022694"/>
    </source>
</evidence>
<evidence type="ECO:0000259" key="7">
    <source>
        <dbReference type="Pfam" id="PF00814"/>
    </source>
</evidence>
<dbReference type="InterPro" id="IPR043129">
    <property type="entry name" value="ATPase_NBD"/>
</dbReference>
<evidence type="ECO:0000256" key="2">
    <source>
        <dbReference type="ARBA" id="ARBA00022679"/>
    </source>
</evidence>
<evidence type="ECO:0000313" key="9">
    <source>
        <dbReference type="WBParaSite" id="EEL_0000439701-mRNA-1"/>
    </source>
</evidence>
<protein>
    <recommendedName>
        <fullName evidence="1">N(6)-L-threonylcarbamoyladenine synthase</fullName>
        <ecNumber evidence="1">2.3.1.234</ecNumber>
    </recommendedName>
</protein>
<dbReference type="PANTHER" id="PTHR11735:SF6">
    <property type="entry name" value="TRNA N6-ADENOSINE THREONYLCARBAMOYLTRANSFERASE, MITOCHONDRIAL"/>
    <property type="match status" value="1"/>
</dbReference>
<dbReference type="Gene3D" id="3.30.420.40">
    <property type="match status" value="2"/>
</dbReference>
<dbReference type="AlphaFoldDB" id="A0A0R3RRM0"/>